<name>A0ABZ0Z3S7_9CAUD</name>
<evidence type="ECO:0000313" key="3">
    <source>
        <dbReference type="Proteomes" id="UP001358193"/>
    </source>
</evidence>
<dbReference type="InterPro" id="IPR000182">
    <property type="entry name" value="GNAT_dom"/>
</dbReference>
<accession>A0ABZ0Z3S7</accession>
<sequence>MMEKVQLYEFENEQAFEDCLIQSDFVNWPYFQETLIMYPHKTLGIFENGKLVSAAKVHKDKSDILIIDAIETRMDMRRKGYGKYLINLIKENYACNSMCVKWTDETLKFWVNLQFQFNYDFNCMVR</sequence>
<reference evidence="2 3" key="1">
    <citation type="submission" date="2023-11" db="EMBL/GenBank/DDBJ databases">
        <authorList>
            <person name="Cook R."/>
            <person name="Crisci M."/>
            <person name="Pye H."/>
            <person name="Adriaenssens E."/>
            <person name="Santini J."/>
        </authorList>
    </citation>
    <scope>NUCLEOTIDE SEQUENCE [LARGE SCALE GENOMIC DNA]</scope>
    <source>
        <strain evidence="2">Lak_Megaphage_Sonny</strain>
    </source>
</reference>
<dbReference type="Gene3D" id="3.40.630.30">
    <property type="match status" value="1"/>
</dbReference>
<organism evidence="2 3">
    <name type="scientific">phage Lak_Megaphage_Sonny</name>
    <dbReference type="NCBI Taxonomy" id="3109229"/>
    <lineage>
        <taxon>Viruses</taxon>
        <taxon>Duplodnaviria</taxon>
        <taxon>Heunggongvirae</taxon>
        <taxon>Uroviricota</taxon>
        <taxon>Caudoviricetes</taxon>
        <taxon>Caudoviricetes code 15 clade</taxon>
    </lineage>
</organism>
<protein>
    <recommendedName>
        <fullName evidence="1">N-acetyltransferase domain-containing protein</fullName>
    </recommendedName>
</protein>
<proteinExistence type="predicted"/>
<dbReference type="InterPro" id="IPR016181">
    <property type="entry name" value="Acyl_CoA_acyltransferase"/>
</dbReference>
<dbReference type="EMBL" id="OR769223">
    <property type="protein sequence ID" value="WQJ53859.1"/>
    <property type="molecule type" value="Genomic_DNA"/>
</dbReference>
<evidence type="ECO:0000313" key="2">
    <source>
        <dbReference type="EMBL" id="WQJ53859.1"/>
    </source>
</evidence>
<dbReference type="SUPFAM" id="SSF55729">
    <property type="entry name" value="Acyl-CoA N-acyltransferases (Nat)"/>
    <property type="match status" value="1"/>
</dbReference>
<keyword evidence="3" id="KW-1185">Reference proteome</keyword>
<evidence type="ECO:0000259" key="1">
    <source>
        <dbReference type="Pfam" id="PF00583"/>
    </source>
</evidence>
<feature type="domain" description="N-acetyltransferase" evidence="1">
    <location>
        <begin position="7"/>
        <end position="93"/>
    </location>
</feature>
<dbReference type="Proteomes" id="UP001358193">
    <property type="component" value="Segment"/>
</dbReference>
<dbReference type="Pfam" id="PF00583">
    <property type="entry name" value="Acetyltransf_1"/>
    <property type="match status" value="1"/>
</dbReference>